<dbReference type="STRING" id="313628.LNTAR_16538"/>
<evidence type="ECO:0000313" key="3">
    <source>
        <dbReference type="Proteomes" id="UP000004947"/>
    </source>
</evidence>
<proteinExistence type="predicted"/>
<dbReference type="AlphaFoldDB" id="A6DQC2"/>
<reference evidence="2 3" key="1">
    <citation type="journal article" date="2010" name="J. Bacteriol.">
        <title>Genome sequence of Lentisphaera araneosa HTCC2155T, the type species of the order Lentisphaerales in the phylum Lentisphaerae.</title>
        <authorList>
            <person name="Thrash J.C."/>
            <person name="Cho J.C."/>
            <person name="Vergin K.L."/>
            <person name="Morris R.M."/>
            <person name="Giovannoni S.J."/>
        </authorList>
    </citation>
    <scope>NUCLEOTIDE SEQUENCE [LARGE SCALE GENOMIC DNA]</scope>
    <source>
        <strain evidence="2 3">HTCC2155</strain>
    </source>
</reference>
<gene>
    <name evidence="2" type="ORF">LNTAR_16538</name>
</gene>
<organism evidence="2 3">
    <name type="scientific">Lentisphaera araneosa HTCC2155</name>
    <dbReference type="NCBI Taxonomy" id="313628"/>
    <lineage>
        <taxon>Bacteria</taxon>
        <taxon>Pseudomonadati</taxon>
        <taxon>Lentisphaerota</taxon>
        <taxon>Lentisphaeria</taxon>
        <taxon>Lentisphaerales</taxon>
        <taxon>Lentisphaeraceae</taxon>
        <taxon>Lentisphaera</taxon>
    </lineage>
</organism>
<name>A6DQC2_9BACT</name>
<sequence>MKEVTTKYNLIMTAAVILYYLLLSPLGNAETPMLLIEEWYPNDEVKAFMIALRCFMIAVVLSMFIIHSLWNRLIVSLTDCREIDLAESYALMLLFNVLIGGSHF</sequence>
<keyword evidence="1" id="KW-0812">Transmembrane</keyword>
<dbReference type="Proteomes" id="UP000004947">
    <property type="component" value="Unassembled WGS sequence"/>
</dbReference>
<feature type="transmembrane region" description="Helical" evidence="1">
    <location>
        <begin position="7"/>
        <end position="27"/>
    </location>
</feature>
<dbReference type="RefSeq" id="WP_007280051.1">
    <property type="nucleotide sequence ID" value="NZ_ABCK01000019.1"/>
</dbReference>
<feature type="transmembrane region" description="Helical" evidence="1">
    <location>
        <begin position="47"/>
        <end position="66"/>
    </location>
</feature>
<keyword evidence="1" id="KW-0472">Membrane</keyword>
<dbReference type="EMBL" id="ABCK01000019">
    <property type="protein sequence ID" value="EDM26173.1"/>
    <property type="molecule type" value="Genomic_DNA"/>
</dbReference>
<accession>A6DQC2</accession>
<evidence type="ECO:0000256" key="1">
    <source>
        <dbReference type="SAM" id="Phobius"/>
    </source>
</evidence>
<keyword evidence="1" id="KW-1133">Transmembrane helix</keyword>
<keyword evidence="3" id="KW-1185">Reference proteome</keyword>
<evidence type="ECO:0000313" key="2">
    <source>
        <dbReference type="EMBL" id="EDM26173.1"/>
    </source>
</evidence>
<comment type="caution">
    <text evidence="2">The sequence shown here is derived from an EMBL/GenBank/DDBJ whole genome shotgun (WGS) entry which is preliminary data.</text>
</comment>
<protein>
    <submittedName>
        <fullName evidence="2">Uncharacterized protein</fullName>
    </submittedName>
</protein>